<reference evidence="3 4" key="1">
    <citation type="journal article" date="2008" name="Nature">
        <title>Comparative genomics of the neglected human malaria parasite Plasmodium vivax.</title>
        <authorList>
            <person name="Carlton J.M."/>
            <person name="Adams J.H."/>
            <person name="Silva J.C."/>
            <person name="Bidwell S.L."/>
            <person name="Lorenzi H."/>
            <person name="Caler E."/>
            <person name="Crabtree J."/>
            <person name="Angiuoli S.V."/>
            <person name="Merino E.F."/>
            <person name="Amedeo P."/>
            <person name="Cheng Q."/>
            <person name="Coulson R.M."/>
            <person name="Crabb B.S."/>
            <person name="Del Portillo H.A."/>
            <person name="Essien K."/>
            <person name="Feldblyum T.V."/>
            <person name="Fernandez-Becerra C."/>
            <person name="Gilson P.R."/>
            <person name="Gueye A.H."/>
            <person name="Guo X."/>
            <person name="Kang'a S."/>
            <person name="Kooij T.W."/>
            <person name="Korsinczky M."/>
            <person name="Meyer E.V."/>
            <person name="Nene V."/>
            <person name="Paulsen I."/>
            <person name="White O."/>
            <person name="Ralph S.A."/>
            <person name="Ren Q."/>
            <person name="Sargeant T.J."/>
            <person name="Salzberg S.L."/>
            <person name="Stoeckert C.J."/>
            <person name="Sullivan S.A."/>
            <person name="Yamamoto M.M."/>
            <person name="Hoffman S.L."/>
            <person name="Wortman J.R."/>
            <person name="Gardner M.J."/>
            <person name="Galinski M.R."/>
            <person name="Barnwell J.W."/>
            <person name="Fraser-Liggett C.M."/>
        </authorList>
    </citation>
    <scope>NUCLEOTIDE SEQUENCE [LARGE SCALE GENOMIC DNA]</scope>
    <source>
        <strain evidence="3 4">Salvador I</strain>
    </source>
</reference>
<dbReference type="GO" id="GO:0031012">
    <property type="term" value="C:extracellular matrix"/>
    <property type="evidence" value="ECO:0007669"/>
    <property type="project" value="TreeGrafter"/>
</dbReference>
<keyword evidence="4" id="KW-1185">Reference proteome</keyword>
<feature type="transmembrane region" description="Helical" evidence="2">
    <location>
        <begin position="266"/>
        <end position="293"/>
    </location>
</feature>
<organism evidence="3 4">
    <name type="scientific">Plasmodium vivax (strain Salvador I)</name>
    <dbReference type="NCBI Taxonomy" id="126793"/>
    <lineage>
        <taxon>Eukaryota</taxon>
        <taxon>Sar</taxon>
        <taxon>Alveolata</taxon>
        <taxon>Apicomplexa</taxon>
        <taxon>Aconoidasida</taxon>
        <taxon>Haemosporida</taxon>
        <taxon>Plasmodiidae</taxon>
        <taxon>Plasmodium</taxon>
        <taxon>Plasmodium (Plasmodium)</taxon>
    </lineage>
</organism>
<feature type="compositionally biased region" description="Polar residues" evidence="1">
    <location>
        <begin position="351"/>
        <end position="387"/>
    </location>
</feature>
<dbReference type="GO" id="GO:0030198">
    <property type="term" value="P:extracellular matrix organization"/>
    <property type="evidence" value="ECO:0007669"/>
    <property type="project" value="TreeGrafter"/>
</dbReference>
<dbReference type="EMBL" id="AAKM01000024">
    <property type="protein sequence ID" value="EDL42897.1"/>
    <property type="molecule type" value="Genomic_DNA"/>
</dbReference>
<gene>
    <name evidence="3" type="ORF">PVX_096975</name>
</gene>
<dbReference type="InterPro" id="IPR026135">
    <property type="entry name" value="C6orf15"/>
</dbReference>
<keyword evidence="2" id="KW-1133">Transmembrane helix</keyword>
<feature type="compositionally biased region" description="Polar residues" evidence="1">
    <location>
        <begin position="397"/>
        <end position="480"/>
    </location>
</feature>
<dbReference type="PANTHER" id="PTHR15817:SF2">
    <property type="entry name" value="SIMILAR TO RIKEN CDNA 2300002M23"/>
    <property type="match status" value="1"/>
</dbReference>
<evidence type="ECO:0008006" key="5">
    <source>
        <dbReference type="Google" id="ProtNLM"/>
    </source>
</evidence>
<evidence type="ECO:0000256" key="2">
    <source>
        <dbReference type="SAM" id="Phobius"/>
    </source>
</evidence>
<dbReference type="Proteomes" id="UP000008333">
    <property type="component" value="Unassembled WGS sequence"/>
</dbReference>
<name>A5KCM5_PLAVS</name>
<keyword evidence="2" id="KW-0472">Membrane</keyword>
<dbReference type="InParanoid" id="A5KCM5"/>
<protein>
    <recommendedName>
        <fullName evidence="5">VIR protein</fullName>
    </recommendedName>
</protein>
<dbReference type="OMA" id="YINKQNC"/>
<dbReference type="GeneID" id="5471913"/>
<sequence length="556" mass="60429">MPSGSDEKLLQDTSIVKALQKEYKFLTNWPDYHFQDMRGIYKTDFESLCSGLSGNSDYINKQNCVKLFSIIDNILHRGGLKVNDDIWDSIKEAFKNNKGKLDLTSEHLTKYLNDLAGVLQKGLLDDFKKFKSYYGRNYEFSYIAKLFYFTQNVGIIQSLMNSPDNPQHVPCCEFVNQCLDIYRQIKDAKCSGNAQGTFNPSTLCVEMNSFIETYKEKLYPQLKYNNLVGSDSAIYGPVKCYYKNGSGGFFSSLFRYPSDMSYSGKVALISFSAFAGSMLLFMLYKYSPLGFLFGKDKKRKRRSWQRMGHPYEHGLHEEMSGFDQRYGSSNDMSYYDAQRMRNSARDDTHTMETASTAFESSQTFGDSTYGSSETLGNTTYGGSSNFRSSKRGAAQSVGGSTYDGSQTIGGSTYGGSQSMGGSTYGGSQSMGGSTYGGSQSMGGSTYGGSQSMGGSTYGGSQSMGDSMYGSSQTLGDSTYGGSQTVGGSTYGGSQSMGGSTYGGSQTVGGSTYGGSQSMGDSMYGSSQTLGDSSYASSQTLGTMGYDSTDTLNTMRG</sequence>
<dbReference type="KEGG" id="pvx:PVX_096975"/>
<proteinExistence type="predicted"/>
<feature type="region of interest" description="Disordered" evidence="1">
    <location>
        <begin position="341"/>
        <end position="480"/>
    </location>
</feature>
<comment type="caution">
    <text evidence="3">The sequence shown here is derived from an EMBL/GenBank/DDBJ whole genome shotgun (WGS) entry which is preliminary data.</text>
</comment>
<keyword evidence="2" id="KW-0812">Transmembrane</keyword>
<evidence type="ECO:0000256" key="1">
    <source>
        <dbReference type="SAM" id="MobiDB-lite"/>
    </source>
</evidence>
<dbReference type="STRING" id="126793.A5KCM5"/>
<dbReference type="PhylomeDB" id="A5KCM5"/>
<feature type="region of interest" description="Disordered" evidence="1">
    <location>
        <begin position="523"/>
        <end position="556"/>
    </location>
</feature>
<dbReference type="AlphaFoldDB" id="A5KCM5"/>
<dbReference type="RefSeq" id="XP_001612671.1">
    <property type="nucleotide sequence ID" value="XM_001612621.1"/>
</dbReference>
<accession>A5KCM5</accession>
<dbReference type="PANTHER" id="PTHR15817">
    <property type="entry name" value="STG PROTEIN"/>
    <property type="match status" value="1"/>
</dbReference>
<dbReference type="VEuPathDB" id="PlasmoDB:PVX_096975"/>
<evidence type="ECO:0000313" key="4">
    <source>
        <dbReference type="Proteomes" id="UP000008333"/>
    </source>
</evidence>
<evidence type="ECO:0000313" key="3">
    <source>
        <dbReference type="EMBL" id="EDL42897.1"/>
    </source>
</evidence>